<dbReference type="SUPFAM" id="SSF53187">
    <property type="entry name" value="Zn-dependent exopeptidases"/>
    <property type="match status" value="1"/>
</dbReference>
<keyword evidence="3 5" id="KW-0378">Hydrolase</keyword>
<sequence length="467" mass="50354">MADLDSVLGCLDLNLDRSVERLSALLRIPSISTDPAYREQCRLAAEFLAGDLGAIGFEAAVRETPGHPMVVAHHAGPAPTNGKPAPHVLFYGHYDVQPVDPVSEWKTGPFEPVVETMPDGTKRIVARGSADDKGQLMTFIEACRAFKAETGGLPCRVTIFLEGEEESGSPSLNPFLDANREELSADVALVCDTNMWNRDTPAISTGLRGLVGEEIVVKAASRDLHSGYYGGAARNPIHVLAKILAEMRDDDGRITIPGFYDGVEELPDDVKKSWQALGMSDETFLGEVGLKVPAGETGRSVLEQTWSRPTAEVNGISGGYTGEGFKTVIAAQATAKVSFRLVFSQDPEKIRAAFRKFVEDRLPADCTVEFHPHGGSPAIQLPFDSPVLQKARVALSDEWPNPAVMIGMGGSIPVVGEFKKRLGMESLLVGFGLADDAIHSPNEKYEMSSFHKGQRSWARILAALGEG</sequence>
<dbReference type="GO" id="GO:0008233">
    <property type="term" value="F:peptidase activity"/>
    <property type="evidence" value="ECO:0007669"/>
    <property type="project" value="UniProtKB-KW"/>
</dbReference>
<dbReference type="Gene3D" id="3.30.70.360">
    <property type="match status" value="1"/>
</dbReference>
<dbReference type="NCBIfam" id="NF006579">
    <property type="entry name" value="PRK09104.1"/>
    <property type="match status" value="1"/>
</dbReference>
<dbReference type="GO" id="GO:0046872">
    <property type="term" value="F:metal ion binding"/>
    <property type="evidence" value="ECO:0007669"/>
    <property type="project" value="UniProtKB-KW"/>
</dbReference>
<protein>
    <submittedName>
        <fullName evidence="5">M20/M25/M40 family metallo-hydrolase</fullName>
    </submittedName>
</protein>
<keyword evidence="6" id="KW-1185">Reference proteome</keyword>
<evidence type="ECO:0000259" key="4">
    <source>
        <dbReference type="Pfam" id="PF07687"/>
    </source>
</evidence>
<dbReference type="PANTHER" id="PTHR43270">
    <property type="entry name" value="BETA-ALA-HIS DIPEPTIDASE"/>
    <property type="match status" value="1"/>
</dbReference>
<accession>A0A6N9T4U2</accession>
<dbReference type="InterPro" id="IPR011650">
    <property type="entry name" value="Peptidase_M20_dimer"/>
</dbReference>
<evidence type="ECO:0000313" key="6">
    <source>
        <dbReference type="Proteomes" id="UP000469011"/>
    </source>
</evidence>
<evidence type="ECO:0000256" key="1">
    <source>
        <dbReference type="ARBA" id="ARBA00022670"/>
    </source>
</evidence>
<evidence type="ECO:0000256" key="3">
    <source>
        <dbReference type="ARBA" id="ARBA00022801"/>
    </source>
</evidence>
<gene>
    <name evidence="5" type="ORF">GTK09_12345</name>
</gene>
<dbReference type="RefSeq" id="WP_163463478.1">
    <property type="nucleotide sequence ID" value="NZ_JAAAMG010000009.1"/>
</dbReference>
<dbReference type="InterPro" id="IPR051458">
    <property type="entry name" value="Cyt/Met_Dipeptidase"/>
</dbReference>
<reference evidence="5 6" key="1">
    <citation type="submission" date="2020-01" db="EMBL/GenBank/DDBJ databases">
        <title>Jiella pacifica sp. nov.</title>
        <authorList>
            <person name="Xue Z."/>
            <person name="Zhu S."/>
            <person name="Chen J."/>
            <person name="Yang J."/>
        </authorList>
    </citation>
    <scope>NUCLEOTIDE SEQUENCE [LARGE SCALE GENOMIC DNA]</scope>
    <source>
        <strain evidence="5 6">40Bstr34</strain>
    </source>
</reference>
<dbReference type="GO" id="GO:0006508">
    <property type="term" value="P:proteolysis"/>
    <property type="evidence" value="ECO:0007669"/>
    <property type="project" value="UniProtKB-KW"/>
</dbReference>
<dbReference type="AlphaFoldDB" id="A0A6N9T4U2"/>
<dbReference type="EMBL" id="JAAAMG010000009">
    <property type="protein sequence ID" value="NDW05215.1"/>
    <property type="molecule type" value="Genomic_DNA"/>
</dbReference>
<proteinExistence type="predicted"/>
<feature type="domain" description="Peptidase M20 dimerisation" evidence="4">
    <location>
        <begin position="205"/>
        <end position="365"/>
    </location>
</feature>
<dbReference type="Pfam" id="PF01546">
    <property type="entry name" value="Peptidase_M20"/>
    <property type="match status" value="1"/>
</dbReference>
<dbReference type="Gene3D" id="3.40.630.10">
    <property type="entry name" value="Zn peptidases"/>
    <property type="match status" value="1"/>
</dbReference>
<comment type="caution">
    <text evidence="5">The sequence shown here is derived from an EMBL/GenBank/DDBJ whole genome shotgun (WGS) entry which is preliminary data.</text>
</comment>
<keyword evidence="1" id="KW-0645">Protease</keyword>
<evidence type="ECO:0000313" key="5">
    <source>
        <dbReference type="EMBL" id="NDW05215.1"/>
    </source>
</evidence>
<dbReference type="PANTHER" id="PTHR43270:SF12">
    <property type="entry name" value="SUCCINYL-DIAMINOPIMELATE DESUCCINYLASE"/>
    <property type="match status" value="1"/>
</dbReference>
<dbReference type="Pfam" id="PF07687">
    <property type="entry name" value="M20_dimer"/>
    <property type="match status" value="1"/>
</dbReference>
<dbReference type="InterPro" id="IPR002933">
    <property type="entry name" value="Peptidase_M20"/>
</dbReference>
<dbReference type="Proteomes" id="UP000469011">
    <property type="component" value="Unassembled WGS sequence"/>
</dbReference>
<evidence type="ECO:0000256" key="2">
    <source>
        <dbReference type="ARBA" id="ARBA00022723"/>
    </source>
</evidence>
<name>A0A6N9T4U2_9HYPH</name>
<keyword evidence="2" id="KW-0479">Metal-binding</keyword>
<organism evidence="5 6">
    <name type="scientific">Jiella pacifica</name>
    <dbReference type="NCBI Taxonomy" id="2696469"/>
    <lineage>
        <taxon>Bacteria</taxon>
        <taxon>Pseudomonadati</taxon>
        <taxon>Pseudomonadota</taxon>
        <taxon>Alphaproteobacteria</taxon>
        <taxon>Hyphomicrobiales</taxon>
        <taxon>Aurantimonadaceae</taxon>
        <taxon>Jiella</taxon>
    </lineage>
</organism>